<dbReference type="STRING" id="31246.A0A183P212"/>
<evidence type="ECO:0000313" key="2">
    <source>
        <dbReference type="Proteomes" id="UP000269396"/>
    </source>
</evidence>
<proteinExistence type="predicted"/>
<sequence length="409" mass="48107">MHSFAPKYKITINGMMLPFDFNGFKDICEFVLEHDPDNVYALEATFRLQIEYFLFYGFPEFIDQSLCNKLKFKNITQQSRVPCITSSAVYLKRLKQFEQMLETIQQSTDVTKTTHITLCLSQLLYRLYTYFIPNYSSTNNVDDDTTNSSNQDNEKCSDLWNLIQSDINKLDFNGVVGFVNCSKNGIIDLHVISFIDRNCTQFYSESESLSEPISKFINYASNSNFSHRTLCTPFRFNLNELEDNNLPTKYNIYIIINSWLRILNMANICNSEISTKNTNENIEVIFCRLANTKYIPSTWIDVYQTLYLEYYLIVNNLKVAFNILEKWKIHHGCQMNETIPNSIDLSLRFRICLIWLKVSKLISTKLLNDSDSKLLTIHTFDSSRELDRKKRDFFLYKCRHTVLSICFRW</sequence>
<gene>
    <name evidence="1" type="ORF">SMTD_LOCUS8398</name>
</gene>
<protein>
    <submittedName>
        <fullName evidence="1">Uncharacterized protein</fullName>
    </submittedName>
</protein>
<keyword evidence="2" id="KW-1185">Reference proteome</keyword>
<name>A0A183P212_9TREM</name>
<reference evidence="1 2" key="1">
    <citation type="submission" date="2018-11" db="EMBL/GenBank/DDBJ databases">
        <authorList>
            <consortium name="Pathogen Informatics"/>
        </authorList>
    </citation>
    <scope>NUCLEOTIDE SEQUENCE [LARGE SCALE GENOMIC DNA]</scope>
    <source>
        <strain>Denwood</strain>
        <strain evidence="2">Zambia</strain>
    </source>
</reference>
<dbReference type="Proteomes" id="UP000269396">
    <property type="component" value="Unassembled WGS sequence"/>
</dbReference>
<accession>A0A183P212</accession>
<dbReference type="EMBL" id="UZAL01028903">
    <property type="protein sequence ID" value="VDP44491.1"/>
    <property type="molecule type" value="Genomic_DNA"/>
</dbReference>
<evidence type="ECO:0000313" key="1">
    <source>
        <dbReference type="EMBL" id="VDP44491.1"/>
    </source>
</evidence>
<dbReference type="AlphaFoldDB" id="A0A183P212"/>
<organism evidence="1 2">
    <name type="scientific">Schistosoma mattheei</name>
    <dbReference type="NCBI Taxonomy" id="31246"/>
    <lineage>
        <taxon>Eukaryota</taxon>
        <taxon>Metazoa</taxon>
        <taxon>Spiralia</taxon>
        <taxon>Lophotrochozoa</taxon>
        <taxon>Platyhelminthes</taxon>
        <taxon>Trematoda</taxon>
        <taxon>Digenea</taxon>
        <taxon>Strigeidida</taxon>
        <taxon>Schistosomatoidea</taxon>
        <taxon>Schistosomatidae</taxon>
        <taxon>Schistosoma</taxon>
    </lineage>
</organism>